<accession>F4CBT3</accession>
<gene>
    <name evidence="1" type="ordered locus">Sph21_2116</name>
</gene>
<organism evidence="1">
    <name type="scientific">Sphingobacterium sp. (strain 21)</name>
    <dbReference type="NCBI Taxonomy" id="743722"/>
    <lineage>
        <taxon>Bacteria</taxon>
        <taxon>Pseudomonadati</taxon>
        <taxon>Bacteroidota</taxon>
        <taxon>Sphingobacteriia</taxon>
        <taxon>Sphingobacteriales</taxon>
        <taxon>Sphingobacteriaceae</taxon>
        <taxon>Sphingobacterium</taxon>
    </lineage>
</organism>
<name>F4CBT3_SPHS2</name>
<dbReference type="AlphaFoldDB" id="F4CBT3"/>
<dbReference type="STRING" id="743722.Sph21_2116"/>
<protein>
    <submittedName>
        <fullName evidence="1">Uncharacterized protein</fullName>
    </submittedName>
</protein>
<proteinExistence type="predicted"/>
<evidence type="ECO:0000313" key="1">
    <source>
        <dbReference type="EMBL" id="ADZ78675.1"/>
    </source>
</evidence>
<sequence length="32" mass="3720">MFSGMAKQVLNKSAIRAVKDYMAWNNKKTEQM</sequence>
<reference evidence="1" key="1">
    <citation type="submission" date="2011-03" db="EMBL/GenBank/DDBJ databases">
        <title>Complete sequence of Sphingobacterium sp. 21.</title>
        <authorList>
            <consortium name="US DOE Joint Genome Institute"/>
            <person name="Lucas S."/>
            <person name="Copeland A."/>
            <person name="Lapidus A."/>
            <person name="Cheng J.-F."/>
            <person name="Goodwin L."/>
            <person name="Pitluck S."/>
            <person name="Davenport K."/>
            <person name="Detter J.C."/>
            <person name="Han C."/>
            <person name="Tapia R."/>
            <person name="Land M."/>
            <person name="Hauser L."/>
            <person name="Kyrpides N."/>
            <person name="Ivanova N."/>
            <person name="Ovchinnikova G."/>
            <person name="Pagani I."/>
            <person name="Siebers A.K."/>
            <person name="Allgaier M."/>
            <person name="Thelen M.P."/>
            <person name="Hugenholtz P."/>
            <person name="Woyke T."/>
        </authorList>
    </citation>
    <scope>NUCLEOTIDE SEQUENCE</scope>
    <source>
        <strain evidence="1">21</strain>
    </source>
</reference>
<dbReference type="EMBL" id="CP002584">
    <property type="protein sequence ID" value="ADZ78675.1"/>
    <property type="molecule type" value="Genomic_DNA"/>
</dbReference>
<dbReference type="HOGENOM" id="CLU_3391402_0_0_10"/>
<dbReference type="KEGG" id="shg:Sph21_2116"/>